<sequence>MVCPGNKSGERRGDQRVSAVHFGLHGEVSNEPEILINKQWSDYVDLINNCKVQSISENLTGMNFSTDWILDSGASFHMTGPICEDTDWSGQTTWGSVLFSQC</sequence>
<name>A0AAV0F689_9ASTE</name>
<proteinExistence type="predicted"/>
<reference evidence="1" key="1">
    <citation type="submission" date="2022-07" db="EMBL/GenBank/DDBJ databases">
        <authorList>
            <person name="Macas J."/>
            <person name="Novak P."/>
            <person name="Neumann P."/>
        </authorList>
    </citation>
    <scope>NUCLEOTIDE SEQUENCE</scope>
</reference>
<organism evidence="1 2">
    <name type="scientific">Cuscuta epithymum</name>
    <dbReference type="NCBI Taxonomy" id="186058"/>
    <lineage>
        <taxon>Eukaryota</taxon>
        <taxon>Viridiplantae</taxon>
        <taxon>Streptophyta</taxon>
        <taxon>Embryophyta</taxon>
        <taxon>Tracheophyta</taxon>
        <taxon>Spermatophyta</taxon>
        <taxon>Magnoliopsida</taxon>
        <taxon>eudicotyledons</taxon>
        <taxon>Gunneridae</taxon>
        <taxon>Pentapetalae</taxon>
        <taxon>asterids</taxon>
        <taxon>lamiids</taxon>
        <taxon>Solanales</taxon>
        <taxon>Convolvulaceae</taxon>
        <taxon>Cuscuteae</taxon>
        <taxon>Cuscuta</taxon>
        <taxon>Cuscuta subgen. Cuscuta</taxon>
    </lineage>
</organism>
<dbReference type="AlphaFoldDB" id="A0AAV0F689"/>
<evidence type="ECO:0000313" key="1">
    <source>
        <dbReference type="EMBL" id="CAH9130999.1"/>
    </source>
</evidence>
<dbReference type="EMBL" id="CAMAPF010000964">
    <property type="protein sequence ID" value="CAH9130999.1"/>
    <property type="molecule type" value="Genomic_DNA"/>
</dbReference>
<keyword evidence="2" id="KW-1185">Reference proteome</keyword>
<protein>
    <submittedName>
        <fullName evidence="1">Uncharacterized protein</fullName>
    </submittedName>
</protein>
<evidence type="ECO:0000313" key="2">
    <source>
        <dbReference type="Proteomes" id="UP001152523"/>
    </source>
</evidence>
<dbReference type="Proteomes" id="UP001152523">
    <property type="component" value="Unassembled WGS sequence"/>
</dbReference>
<accession>A0AAV0F689</accession>
<gene>
    <name evidence="1" type="ORF">CEPIT_LOCUS31077</name>
</gene>
<comment type="caution">
    <text evidence="1">The sequence shown here is derived from an EMBL/GenBank/DDBJ whole genome shotgun (WGS) entry which is preliminary data.</text>
</comment>